<evidence type="ECO:0000313" key="5">
    <source>
        <dbReference type="Proteomes" id="UP000653674"/>
    </source>
</evidence>
<evidence type="ECO:0000313" key="4">
    <source>
        <dbReference type="EMBL" id="GIG73472.1"/>
    </source>
</evidence>
<evidence type="ECO:0000259" key="3">
    <source>
        <dbReference type="Pfam" id="PF05448"/>
    </source>
</evidence>
<reference evidence="4" key="1">
    <citation type="submission" date="2021-01" db="EMBL/GenBank/DDBJ databases">
        <title>Whole genome shotgun sequence of Planosporangium flavigriseum NBRC 105377.</title>
        <authorList>
            <person name="Komaki H."/>
            <person name="Tamura T."/>
        </authorList>
    </citation>
    <scope>NUCLEOTIDE SEQUENCE</scope>
    <source>
        <strain evidence="4">NBRC 105377</strain>
    </source>
</reference>
<dbReference type="InterPro" id="IPR029058">
    <property type="entry name" value="AB_hydrolase_fold"/>
</dbReference>
<dbReference type="EMBL" id="BONU01000009">
    <property type="protein sequence ID" value="GIG73472.1"/>
    <property type="molecule type" value="Genomic_DNA"/>
</dbReference>
<dbReference type="PANTHER" id="PTHR40111">
    <property type="entry name" value="CEPHALOSPORIN-C DEACETYLASE"/>
    <property type="match status" value="1"/>
</dbReference>
<gene>
    <name evidence="4" type="primary">axeA</name>
    <name evidence="4" type="ORF">Pfl04_18760</name>
</gene>
<sequence length="325" mass="35485">MFVDLPLDELREYRPAIARPDDFAEFWTSELAAARQFDPPAEFRPIDTPLAGIDVFDVTFPGYGGHPIRGWLLLPRQMAADAPVVVEFVGYNGGRGDPLEWLLWAGTGHPHFVMDNRGQGGGWRGADTADPADPGEPSSNGFLTKGIADPHRHYYVRLYVDAARAVDAVLAHGASAGRAVVTTGASQGGALALAAASLHDRVAVVLPDVPFLSHPVRAVQITDAKPYGELAEYCAVYPDRIERVFHTLSYFDVANHATRIRKPALFSVGLIDEITPPSTVFAAYNRISGERPKEIIPYPFTGHQGGGIRQHREKLRFLARLDLTA</sequence>
<evidence type="ECO:0000256" key="1">
    <source>
        <dbReference type="PIRSR" id="PIRSR639069-1"/>
    </source>
</evidence>
<evidence type="ECO:0000256" key="2">
    <source>
        <dbReference type="PIRSR" id="PIRSR639069-2"/>
    </source>
</evidence>
<dbReference type="RefSeq" id="WP_168078729.1">
    <property type="nucleotide sequence ID" value="NZ_BAAAQJ010000012.1"/>
</dbReference>
<dbReference type="AlphaFoldDB" id="A0A8J3PL41"/>
<organism evidence="4 5">
    <name type="scientific">Planosporangium flavigriseum</name>
    <dbReference type="NCBI Taxonomy" id="373681"/>
    <lineage>
        <taxon>Bacteria</taxon>
        <taxon>Bacillati</taxon>
        <taxon>Actinomycetota</taxon>
        <taxon>Actinomycetes</taxon>
        <taxon>Micromonosporales</taxon>
        <taxon>Micromonosporaceae</taxon>
        <taxon>Planosporangium</taxon>
    </lineage>
</organism>
<dbReference type="Gene3D" id="3.40.50.1820">
    <property type="entry name" value="alpha/beta hydrolase"/>
    <property type="match status" value="1"/>
</dbReference>
<feature type="binding site" evidence="2">
    <location>
        <position position="91"/>
    </location>
    <ligand>
        <name>substrate</name>
    </ligand>
</feature>
<dbReference type="InterPro" id="IPR039069">
    <property type="entry name" value="CE7"/>
</dbReference>
<dbReference type="Pfam" id="PF05448">
    <property type="entry name" value="AXE1"/>
    <property type="match status" value="1"/>
</dbReference>
<feature type="domain" description="Acetyl xylan esterase" evidence="3">
    <location>
        <begin position="2"/>
        <end position="320"/>
    </location>
</feature>
<accession>A0A8J3PL41</accession>
<dbReference type="InterPro" id="IPR008391">
    <property type="entry name" value="AXE1_dom"/>
</dbReference>
<dbReference type="PANTHER" id="PTHR40111:SF1">
    <property type="entry name" value="CEPHALOSPORIN-C DEACETYLASE"/>
    <property type="match status" value="1"/>
</dbReference>
<proteinExistence type="predicted"/>
<dbReference type="GO" id="GO:0052689">
    <property type="term" value="F:carboxylic ester hydrolase activity"/>
    <property type="evidence" value="ECO:0007669"/>
    <property type="project" value="TreeGrafter"/>
</dbReference>
<name>A0A8J3PL41_9ACTN</name>
<comment type="caution">
    <text evidence="4">The sequence shown here is derived from an EMBL/GenBank/DDBJ whole genome shotgun (WGS) entry which is preliminary data.</text>
</comment>
<dbReference type="Proteomes" id="UP000653674">
    <property type="component" value="Unassembled WGS sequence"/>
</dbReference>
<feature type="active site" description="Charge relay system" evidence="1">
    <location>
        <position position="272"/>
    </location>
</feature>
<keyword evidence="5" id="KW-1185">Reference proteome</keyword>
<dbReference type="GO" id="GO:0005976">
    <property type="term" value="P:polysaccharide metabolic process"/>
    <property type="evidence" value="ECO:0007669"/>
    <property type="project" value="TreeGrafter"/>
</dbReference>
<feature type="active site" description="Charge relay system" evidence="1">
    <location>
        <position position="303"/>
    </location>
</feature>
<protein>
    <submittedName>
        <fullName evidence="4">Cephalosporin-C deacetylase</fullName>
    </submittedName>
</protein>
<dbReference type="SUPFAM" id="SSF53474">
    <property type="entry name" value="alpha/beta-Hydrolases"/>
    <property type="match status" value="1"/>
</dbReference>
<feature type="active site" description="Nucleophile" evidence="1">
    <location>
        <position position="186"/>
    </location>
</feature>